<sequence length="16" mass="1946">MKWSSKRHYPIPNSSK</sequence>
<proteinExistence type="predicted"/>
<evidence type="ECO:0000313" key="1">
    <source>
        <dbReference type="EMBL" id="MBX72617.1"/>
    </source>
</evidence>
<accession>A0A2P2R098</accession>
<name>A0A2P2R098_RHIMU</name>
<protein>
    <submittedName>
        <fullName evidence="1">Uncharacterized protein</fullName>
    </submittedName>
</protein>
<dbReference type="EMBL" id="GGEC01092133">
    <property type="protein sequence ID" value="MBX72617.1"/>
    <property type="molecule type" value="Transcribed_RNA"/>
</dbReference>
<reference evidence="1" key="1">
    <citation type="submission" date="2018-02" db="EMBL/GenBank/DDBJ databases">
        <title>Rhizophora mucronata_Transcriptome.</title>
        <authorList>
            <person name="Meera S.P."/>
            <person name="Sreeshan A."/>
            <person name="Augustine A."/>
        </authorList>
    </citation>
    <scope>NUCLEOTIDE SEQUENCE</scope>
    <source>
        <tissue evidence="1">Leaf</tissue>
    </source>
</reference>
<dbReference type="AlphaFoldDB" id="A0A2P2R098"/>
<organism evidence="1">
    <name type="scientific">Rhizophora mucronata</name>
    <name type="common">Asiatic mangrove</name>
    <dbReference type="NCBI Taxonomy" id="61149"/>
    <lineage>
        <taxon>Eukaryota</taxon>
        <taxon>Viridiplantae</taxon>
        <taxon>Streptophyta</taxon>
        <taxon>Embryophyta</taxon>
        <taxon>Tracheophyta</taxon>
        <taxon>Spermatophyta</taxon>
        <taxon>Magnoliopsida</taxon>
        <taxon>eudicotyledons</taxon>
        <taxon>Gunneridae</taxon>
        <taxon>Pentapetalae</taxon>
        <taxon>rosids</taxon>
        <taxon>fabids</taxon>
        <taxon>Malpighiales</taxon>
        <taxon>Rhizophoraceae</taxon>
        <taxon>Rhizophora</taxon>
    </lineage>
</organism>